<dbReference type="PANTHER" id="PTHR35004:SF8">
    <property type="entry name" value="TRANSPOSASE RV3428C-RELATED"/>
    <property type="match status" value="1"/>
</dbReference>
<dbReference type="Proteomes" id="UP000634608">
    <property type="component" value="Unassembled WGS sequence"/>
</dbReference>
<dbReference type="GeneID" id="86815221"/>
<dbReference type="Gene3D" id="3.30.420.10">
    <property type="entry name" value="Ribonuclease H-like superfamily/Ribonuclease H"/>
    <property type="match status" value="1"/>
</dbReference>
<evidence type="ECO:0000313" key="3">
    <source>
        <dbReference type="Proteomes" id="UP000634608"/>
    </source>
</evidence>
<dbReference type="RefSeq" id="WP_005142168.1">
    <property type="nucleotide sequence ID" value="NZ_CAJHFR010000005.1"/>
</dbReference>
<dbReference type="Pfam" id="PF22483">
    <property type="entry name" value="Mu-transpos_C_2"/>
    <property type="match status" value="1"/>
</dbReference>
<comment type="similarity">
    <text evidence="1">Belongs to the transposase IS21/IS408/IS1162 family.</text>
</comment>
<protein>
    <submittedName>
        <fullName evidence="2">IS21 family transposase</fullName>
    </submittedName>
</protein>
<dbReference type="AlphaFoldDB" id="A0A8I1Z954"/>
<dbReference type="InterPro" id="IPR012337">
    <property type="entry name" value="RNaseH-like_sf"/>
</dbReference>
<proteinExistence type="inferred from homology"/>
<dbReference type="InterPro" id="IPR036397">
    <property type="entry name" value="RNaseH_sf"/>
</dbReference>
<name>A0A8I1Z954_ACIBA</name>
<evidence type="ECO:0000256" key="1">
    <source>
        <dbReference type="ARBA" id="ARBA00009277"/>
    </source>
</evidence>
<sequence length="513" mass="60394">MNTSIEKIRLVISYIFSHKSNREIAKIVEISRETVSKIKSLLILTELTYEDFTKLNNSELEQKLKINRSIKRIKKSQPDCEAICSELATYKGLTKAILWEEYRLKTHGNGVGYTRFCELIKQAQKQKDIPMKQEYYPGEIVQIDYSGDLVDIDLFNGDVINANIFVGALPFSSLIFAYATESQKTEDWIRGCSQMFDKIDGIPQTIVCDNAKALITKHRNRIVEVNPYFQEFLEFHKINVLPARPRKPRDKAVSENAVNIVQKQILMRIRHEKFTSIKALNERLEYMVDCYNHKKTKTFSQGRMAIFLEHEKKLLRPLPLIKYKVLNEYSKTIVPSDYHVKYLNNSYSVPHQYIREKVELKILDNQLYIYQDKKLIAQHTLLQGEGKISTFYEHKTENHRTTDYLSKESILNWSQSIGTNTFNYCNMIICKNSNLYNNLNYLFDFRSWVNSKQFIDRLEQALCYAYKLKIENLARLKSIIESRSYLEFDRLCCTNRRKVELSNLQIFMQQPPF</sequence>
<dbReference type="InterPro" id="IPR001584">
    <property type="entry name" value="Integrase_cat-core"/>
</dbReference>
<dbReference type="PROSITE" id="PS50994">
    <property type="entry name" value="INTEGRASE"/>
    <property type="match status" value="1"/>
</dbReference>
<organism evidence="2 3">
    <name type="scientific">Acinetobacter baumannii</name>
    <dbReference type="NCBI Taxonomy" id="470"/>
    <lineage>
        <taxon>Bacteria</taxon>
        <taxon>Pseudomonadati</taxon>
        <taxon>Pseudomonadota</taxon>
        <taxon>Gammaproteobacteria</taxon>
        <taxon>Moraxellales</taxon>
        <taxon>Moraxellaceae</taxon>
        <taxon>Acinetobacter</taxon>
        <taxon>Acinetobacter calcoaceticus/baumannii complex</taxon>
    </lineage>
</organism>
<dbReference type="NCBIfam" id="NF033546">
    <property type="entry name" value="transpos_IS21"/>
    <property type="match status" value="1"/>
</dbReference>
<evidence type="ECO:0000313" key="2">
    <source>
        <dbReference type="EMBL" id="MBD0219796.1"/>
    </source>
</evidence>
<dbReference type="InterPro" id="IPR054353">
    <property type="entry name" value="IstA-like_C"/>
</dbReference>
<comment type="caution">
    <text evidence="2">The sequence shown here is derived from an EMBL/GenBank/DDBJ whole genome shotgun (WGS) entry which is preliminary data.</text>
</comment>
<dbReference type="GO" id="GO:0003676">
    <property type="term" value="F:nucleic acid binding"/>
    <property type="evidence" value="ECO:0007669"/>
    <property type="project" value="InterPro"/>
</dbReference>
<dbReference type="EMBL" id="JACSVK010000015">
    <property type="protein sequence ID" value="MBD0219796.1"/>
    <property type="molecule type" value="Genomic_DNA"/>
</dbReference>
<dbReference type="GO" id="GO:0015074">
    <property type="term" value="P:DNA integration"/>
    <property type="evidence" value="ECO:0007669"/>
    <property type="project" value="InterPro"/>
</dbReference>
<accession>A0A8I1Z954</accession>
<gene>
    <name evidence="2" type="ORF">IAG11_07820</name>
</gene>
<reference evidence="2" key="1">
    <citation type="submission" date="2020-08" db="EMBL/GenBank/DDBJ databases">
        <title>Diversity of carbapenem-resistant Acinetobacter baumannii and bacteriophage-mediated spread of the Oxa23 carbapenemase.</title>
        <authorList>
            <person name="Abouelfetouh A."/>
            <person name="Mattock J."/>
            <person name="Turner D."/>
            <person name="Li E."/>
            <person name="Evans B.A."/>
        </authorList>
    </citation>
    <scope>NUCLEOTIDE SEQUENCE</scope>
    <source>
        <strain evidence="2">A86</strain>
    </source>
</reference>
<dbReference type="SUPFAM" id="SSF53098">
    <property type="entry name" value="Ribonuclease H-like"/>
    <property type="match status" value="1"/>
</dbReference>
<dbReference type="PANTHER" id="PTHR35004">
    <property type="entry name" value="TRANSPOSASE RV3428C-RELATED"/>
    <property type="match status" value="1"/>
</dbReference>